<dbReference type="AlphaFoldDB" id="A0A8X7NS59"/>
<dbReference type="SUPFAM" id="SSF54637">
    <property type="entry name" value="Thioesterase/thiol ester dehydrase-isomerase"/>
    <property type="match status" value="2"/>
</dbReference>
<dbReference type="InterPro" id="IPR029069">
    <property type="entry name" value="HotDog_dom_sf"/>
</dbReference>
<dbReference type="EMBL" id="JABWAB010000001">
    <property type="protein sequence ID" value="KAF6059397.1"/>
    <property type="molecule type" value="Genomic_DNA"/>
</dbReference>
<dbReference type="Gene3D" id="2.40.160.210">
    <property type="entry name" value="Acyl-CoA thioesterase, double hotdog domain"/>
    <property type="match status" value="1"/>
</dbReference>
<dbReference type="InterPro" id="IPR049449">
    <property type="entry name" value="TesB_ACOT8-like_N"/>
</dbReference>
<feature type="region of interest" description="Disordered" evidence="3">
    <location>
        <begin position="342"/>
        <end position="364"/>
    </location>
</feature>
<protein>
    <submittedName>
        <fullName evidence="6">Thioesterase-like family protein</fullName>
    </submittedName>
</protein>
<dbReference type="GO" id="GO:0047617">
    <property type="term" value="F:fatty acyl-CoA hydrolase activity"/>
    <property type="evidence" value="ECO:0007669"/>
    <property type="project" value="InterPro"/>
</dbReference>
<gene>
    <name evidence="6" type="ORF">FOB60_000979</name>
</gene>
<accession>A0A8X7NS59</accession>
<evidence type="ECO:0000259" key="4">
    <source>
        <dbReference type="Pfam" id="PF13622"/>
    </source>
</evidence>
<evidence type="ECO:0000313" key="7">
    <source>
        <dbReference type="Proteomes" id="UP000590412"/>
    </source>
</evidence>
<organism evidence="6 7">
    <name type="scientific">Candida parapsilosis</name>
    <name type="common">Yeast</name>
    <dbReference type="NCBI Taxonomy" id="5480"/>
    <lineage>
        <taxon>Eukaryota</taxon>
        <taxon>Fungi</taxon>
        <taxon>Dikarya</taxon>
        <taxon>Ascomycota</taxon>
        <taxon>Saccharomycotina</taxon>
        <taxon>Pichiomycetes</taxon>
        <taxon>Debaryomycetaceae</taxon>
        <taxon>Candida/Lodderomyces clade</taxon>
        <taxon>Candida</taxon>
    </lineage>
</organism>
<comment type="caution">
    <text evidence="6">The sequence shown here is derived from an EMBL/GenBank/DDBJ whole genome shotgun (WGS) entry which is preliminary data.</text>
</comment>
<dbReference type="PANTHER" id="PTHR11066:SF34">
    <property type="entry name" value="ACYL-COENZYME A THIOESTERASE 8"/>
    <property type="match status" value="1"/>
</dbReference>
<feature type="domain" description="Acyl-CoA thioesterase-like C-terminal" evidence="5">
    <location>
        <begin position="234"/>
        <end position="324"/>
    </location>
</feature>
<dbReference type="InterPro" id="IPR003703">
    <property type="entry name" value="Acyl_CoA_thio"/>
</dbReference>
<dbReference type="OrthoDB" id="68328at2759"/>
<dbReference type="Proteomes" id="UP000590412">
    <property type="component" value="Unassembled WGS sequence"/>
</dbReference>
<dbReference type="GO" id="GO:0009062">
    <property type="term" value="P:fatty acid catabolic process"/>
    <property type="evidence" value="ECO:0007669"/>
    <property type="project" value="TreeGrafter"/>
</dbReference>
<dbReference type="Pfam" id="PF20789">
    <property type="entry name" value="4HBT_3C"/>
    <property type="match status" value="1"/>
</dbReference>
<dbReference type="GO" id="GO:0006637">
    <property type="term" value="P:acyl-CoA metabolic process"/>
    <property type="evidence" value="ECO:0007669"/>
    <property type="project" value="InterPro"/>
</dbReference>
<dbReference type="PANTHER" id="PTHR11066">
    <property type="entry name" value="ACYL-COA THIOESTERASE"/>
    <property type="match status" value="1"/>
</dbReference>
<dbReference type="Pfam" id="PF13622">
    <property type="entry name" value="4HBT_3"/>
    <property type="match status" value="1"/>
</dbReference>
<evidence type="ECO:0000256" key="1">
    <source>
        <dbReference type="ARBA" id="ARBA00006538"/>
    </source>
</evidence>
<dbReference type="CDD" id="cd03444">
    <property type="entry name" value="Thioesterase_II_repeat1"/>
    <property type="match status" value="1"/>
</dbReference>
<dbReference type="CDD" id="cd03445">
    <property type="entry name" value="Thioesterase_II_repeat2"/>
    <property type="match status" value="1"/>
</dbReference>
<evidence type="ECO:0000256" key="3">
    <source>
        <dbReference type="SAM" id="MobiDB-lite"/>
    </source>
</evidence>
<feature type="compositionally biased region" description="Polar residues" evidence="3">
    <location>
        <begin position="346"/>
        <end position="364"/>
    </location>
</feature>
<dbReference type="InterPro" id="IPR049450">
    <property type="entry name" value="ACOT8-like_C"/>
</dbReference>
<evidence type="ECO:0000256" key="2">
    <source>
        <dbReference type="ARBA" id="ARBA00022801"/>
    </source>
</evidence>
<sequence>MTSPLEKLRNDVYKDDQVGKIEAKTSCRLISEDGNKMIYEGNYPVEPYKEGARGTYGGDFIAQGLNVAWESVGRPNFQPHSIHSYFVKAGSKDSLLRWEVIKVSDSRSFSNRIALAYQSHTNQLCFTLQCSFTKDNHLDKRDADHQKLIASGADIKTVPFQFKRNPNPKFFKYKDEIEDLLYFEHTNGNIAHAIPREIFSKTKNFDMNRIGDEELGFYVKFLDDYNLGKDYVRQSFLGLAFSSDSLWLATLVKALGLPVTSKDADFFRVSLDHTLYFHDLNFDSSTWLYVDYRFLSMGNNRILAVINFYTLDGKAICTAVQEAYGFLPGELIEKSRKQHEKYHGKSATSISSSDGVRTQQVAKL</sequence>
<proteinExistence type="inferred from homology"/>
<dbReference type="GO" id="GO:0005782">
    <property type="term" value="C:peroxisomal matrix"/>
    <property type="evidence" value="ECO:0007669"/>
    <property type="project" value="UniProtKB-SubCell"/>
</dbReference>
<feature type="domain" description="Acyl-CoA thioesterase-like N-terminal HotDog" evidence="4">
    <location>
        <begin position="51"/>
        <end position="133"/>
    </location>
</feature>
<comment type="similarity">
    <text evidence="1">Belongs to the C/M/P thioester hydrolase family.</text>
</comment>
<dbReference type="InterPro" id="IPR042171">
    <property type="entry name" value="Acyl-CoA_hotdog"/>
</dbReference>
<evidence type="ECO:0000259" key="5">
    <source>
        <dbReference type="Pfam" id="PF20789"/>
    </source>
</evidence>
<evidence type="ECO:0000313" key="6">
    <source>
        <dbReference type="EMBL" id="KAF6059397.1"/>
    </source>
</evidence>
<reference evidence="6" key="1">
    <citation type="submission" date="2020-03" db="EMBL/GenBank/DDBJ databases">
        <title>FDA dAtabase for Regulatory Grade micrObial Sequences (FDA-ARGOS): Supporting development and validation of Infectious Disease Dx tests.</title>
        <authorList>
            <person name="Campos J."/>
            <person name="Goldberg B."/>
            <person name="Tallon L."/>
            <person name="Sadzewicz L."/>
            <person name="Vavikolanu K."/>
            <person name="Mehta A."/>
            <person name="Aluvathingal J."/>
            <person name="Nadendla S."/>
            <person name="Nandy P."/>
            <person name="Geyer C."/>
            <person name="Yan Y."/>
            <person name="Sichtig H."/>
        </authorList>
    </citation>
    <scope>NUCLEOTIDE SEQUENCE [LARGE SCALE GENOMIC DNA]</scope>
    <source>
        <strain evidence="6">FDAARGOS_652</strain>
    </source>
</reference>
<name>A0A8X7NS59_CANPA</name>
<keyword evidence="2" id="KW-0378">Hydrolase</keyword>